<proteinExistence type="predicted"/>
<protein>
    <submittedName>
        <fullName evidence="1">Uncharacterized protein</fullName>
    </submittedName>
</protein>
<gene>
    <name evidence="1" type="ORF">L596_019826</name>
</gene>
<reference evidence="1 2" key="2">
    <citation type="journal article" date="2019" name="G3 (Bethesda)">
        <title>Hybrid Assembly of the Genome of the Entomopathogenic Nematode Steinernema carpocapsae Identifies the X-Chromosome.</title>
        <authorList>
            <person name="Serra L."/>
            <person name="Macchietto M."/>
            <person name="Macias-Munoz A."/>
            <person name="McGill C.J."/>
            <person name="Rodriguez I.M."/>
            <person name="Rodriguez B."/>
            <person name="Murad R."/>
            <person name="Mortazavi A."/>
        </authorList>
    </citation>
    <scope>NUCLEOTIDE SEQUENCE [LARGE SCALE GENOMIC DNA]</scope>
    <source>
        <strain evidence="1 2">ALL</strain>
    </source>
</reference>
<dbReference type="Proteomes" id="UP000298663">
    <property type="component" value="Unassembled WGS sequence"/>
</dbReference>
<dbReference type="EMBL" id="AZBU02000006">
    <property type="protein sequence ID" value="TKR72366.1"/>
    <property type="molecule type" value="Genomic_DNA"/>
</dbReference>
<sequence>MSHIQPNDVVAHEFECSKTKNSCEAPDTISLICQFFAFFSSSEFIMANAKKPHLNKDAIISSSDESDQERSCNSPMIVDTSSSETLEMITANLTDFEDLCKPNFSGPKSGKFVVIDSVFYARLEKKNLSADSLDVILMDKKRQIVKMILYHELARQYAVHDNGTALHLNNLTIKKDDYVKYFGSPFNVTVNISKTDQIAIDEDLTEQWKDYLKILLFEQMSAAEFKQFNGFVCCLKVKKTVFPHQCTIKGSKGFVGSVFFETNDDPPKNVQMAFFNEHVFTMPALVVNTDYVIKHSHIKEKQLGKPVYSDFDIAATEKVEFECTQNASNTIPTMTLAELKSVDSLPNLIYSEIVFLSKPSDKLSAFNHHIFSAHAGDASEEDGKILTVCLELLAQTEDKEWQIGFALKGIFEVLLIDQMVTLRTIEKFVDKGSLHVPKAEYKKKLYLYRF</sequence>
<dbReference type="AlphaFoldDB" id="A0A4U5MRQ5"/>
<organism evidence="1 2">
    <name type="scientific">Steinernema carpocapsae</name>
    <name type="common">Entomopathogenic nematode</name>
    <dbReference type="NCBI Taxonomy" id="34508"/>
    <lineage>
        <taxon>Eukaryota</taxon>
        <taxon>Metazoa</taxon>
        <taxon>Ecdysozoa</taxon>
        <taxon>Nematoda</taxon>
        <taxon>Chromadorea</taxon>
        <taxon>Rhabditida</taxon>
        <taxon>Tylenchina</taxon>
        <taxon>Panagrolaimomorpha</taxon>
        <taxon>Strongyloidoidea</taxon>
        <taxon>Steinernematidae</taxon>
        <taxon>Steinernema</taxon>
    </lineage>
</organism>
<accession>A0A4U5MRQ5</accession>
<comment type="caution">
    <text evidence="1">The sequence shown here is derived from an EMBL/GenBank/DDBJ whole genome shotgun (WGS) entry which is preliminary data.</text>
</comment>
<name>A0A4U5MRQ5_STECR</name>
<keyword evidence="2" id="KW-1185">Reference proteome</keyword>
<evidence type="ECO:0000313" key="2">
    <source>
        <dbReference type="Proteomes" id="UP000298663"/>
    </source>
</evidence>
<reference evidence="1 2" key="1">
    <citation type="journal article" date="2015" name="Genome Biol.">
        <title>Comparative genomics of Steinernema reveals deeply conserved gene regulatory networks.</title>
        <authorList>
            <person name="Dillman A.R."/>
            <person name="Macchietto M."/>
            <person name="Porter C.F."/>
            <person name="Rogers A."/>
            <person name="Williams B."/>
            <person name="Antoshechkin I."/>
            <person name="Lee M.M."/>
            <person name="Goodwin Z."/>
            <person name="Lu X."/>
            <person name="Lewis E.E."/>
            <person name="Goodrich-Blair H."/>
            <person name="Stock S.P."/>
            <person name="Adams B.J."/>
            <person name="Sternberg P.W."/>
            <person name="Mortazavi A."/>
        </authorList>
    </citation>
    <scope>NUCLEOTIDE SEQUENCE [LARGE SCALE GENOMIC DNA]</scope>
    <source>
        <strain evidence="1 2">ALL</strain>
    </source>
</reference>
<evidence type="ECO:0000313" key="1">
    <source>
        <dbReference type="EMBL" id="TKR72366.1"/>
    </source>
</evidence>